<proteinExistence type="predicted"/>
<feature type="transmembrane region" description="Helical" evidence="1">
    <location>
        <begin position="88"/>
        <end position="106"/>
    </location>
</feature>
<dbReference type="InterPro" id="IPR036938">
    <property type="entry name" value="PAP2/HPO_sf"/>
</dbReference>
<reference evidence="3 4" key="1">
    <citation type="submission" date="2016-10" db="EMBL/GenBank/DDBJ databases">
        <authorList>
            <person name="de Groot N.N."/>
        </authorList>
    </citation>
    <scope>NUCLEOTIDE SEQUENCE [LARGE SCALE GENOMIC DNA]</scope>
    <source>
        <strain evidence="3 4">S137</strain>
    </source>
</reference>
<protein>
    <submittedName>
        <fullName evidence="3">Membrane-associated phospholipid phosphatase</fullName>
    </submittedName>
</protein>
<feature type="transmembrane region" description="Helical" evidence="1">
    <location>
        <begin position="155"/>
        <end position="180"/>
    </location>
</feature>
<feature type="domain" description="Phosphatidic acid phosphatase type 2/haloperoxidase" evidence="2">
    <location>
        <begin position="92"/>
        <end position="211"/>
    </location>
</feature>
<keyword evidence="1" id="KW-0812">Transmembrane</keyword>
<dbReference type="InterPro" id="IPR000326">
    <property type="entry name" value="PAP2/HPO"/>
</dbReference>
<evidence type="ECO:0000313" key="4">
    <source>
        <dbReference type="Proteomes" id="UP000182412"/>
    </source>
</evidence>
<keyword evidence="1" id="KW-0472">Membrane</keyword>
<accession>A0A1H0UDS0</accession>
<dbReference type="SUPFAM" id="SSF48317">
    <property type="entry name" value="Acid phosphatase/Vanadium-dependent haloperoxidase"/>
    <property type="match status" value="1"/>
</dbReference>
<dbReference type="EMBL" id="FNJQ01000031">
    <property type="protein sequence ID" value="SDP64016.1"/>
    <property type="molecule type" value="Genomic_DNA"/>
</dbReference>
<gene>
    <name evidence="3" type="ORF">SAMN05216366_1318</name>
</gene>
<dbReference type="Gene3D" id="1.20.144.10">
    <property type="entry name" value="Phosphatidic acid phosphatase type 2/haloperoxidase"/>
    <property type="match status" value="1"/>
</dbReference>
<evidence type="ECO:0000256" key="1">
    <source>
        <dbReference type="SAM" id="Phobius"/>
    </source>
</evidence>
<organism evidence="3 4">
    <name type="scientific">Selenomonas ruminantium</name>
    <dbReference type="NCBI Taxonomy" id="971"/>
    <lineage>
        <taxon>Bacteria</taxon>
        <taxon>Bacillati</taxon>
        <taxon>Bacillota</taxon>
        <taxon>Negativicutes</taxon>
        <taxon>Selenomonadales</taxon>
        <taxon>Selenomonadaceae</taxon>
        <taxon>Selenomonas</taxon>
    </lineage>
</organism>
<feature type="transmembrane region" description="Helical" evidence="1">
    <location>
        <begin position="52"/>
        <end position="76"/>
    </location>
</feature>
<name>A0A1H0UDS0_SELRU</name>
<dbReference type="AlphaFoldDB" id="A0A1H0UDS0"/>
<keyword evidence="1" id="KW-1133">Transmembrane helix</keyword>
<dbReference type="Pfam" id="PF01569">
    <property type="entry name" value="PAP2"/>
    <property type="match status" value="1"/>
</dbReference>
<evidence type="ECO:0000259" key="2">
    <source>
        <dbReference type="SMART" id="SM00014"/>
    </source>
</evidence>
<sequence length="242" mass="27600">MIILFNLLGIALFYSWSTAQYDSAMQGFWPAIDSQVFLFFNGMLGDNLPFRYLVAFTNLRFFDTIGFLTMLGIFGWHYRKMDKAGRRWMLCMGAVMLLTAVIGKQFDLAWNVERPSPTKFFTELGVPVLRVSNLTGWPAKDWSGSSFPGDHGMCLLIFCFYMLRYFGWRTFMAGLAVVVLFSLPRVMSGAHWVSDIAVGAASVNLIVLSWMLLTPAADKLIDWLVQRYEKLFLKGETQNDQV</sequence>
<dbReference type="SMART" id="SM00014">
    <property type="entry name" value="acidPPc"/>
    <property type="match status" value="1"/>
</dbReference>
<dbReference type="CDD" id="cd01610">
    <property type="entry name" value="PAP2_like"/>
    <property type="match status" value="1"/>
</dbReference>
<feature type="transmembrane region" description="Helical" evidence="1">
    <location>
        <begin position="192"/>
        <end position="213"/>
    </location>
</feature>
<evidence type="ECO:0000313" key="3">
    <source>
        <dbReference type="EMBL" id="SDP64016.1"/>
    </source>
</evidence>
<dbReference type="Proteomes" id="UP000182412">
    <property type="component" value="Unassembled WGS sequence"/>
</dbReference>